<evidence type="ECO:0000313" key="6">
    <source>
        <dbReference type="EMBL" id="MEO3681821.1"/>
    </source>
</evidence>
<dbReference type="InterPro" id="IPR036388">
    <property type="entry name" value="WH-like_DNA-bd_sf"/>
</dbReference>
<dbReference type="Proteomes" id="UP001477278">
    <property type="component" value="Unassembled WGS sequence"/>
</dbReference>
<dbReference type="SUPFAM" id="SSF53850">
    <property type="entry name" value="Periplasmic binding protein-like II"/>
    <property type="match status" value="1"/>
</dbReference>
<keyword evidence="4" id="KW-0804">Transcription</keyword>
<keyword evidence="2" id="KW-0805">Transcription regulation</keyword>
<dbReference type="Pfam" id="PF03466">
    <property type="entry name" value="LysR_substrate"/>
    <property type="match status" value="1"/>
</dbReference>
<dbReference type="PANTHER" id="PTHR30126:SF4">
    <property type="entry name" value="LYSR FAMILY TRANSCRIPTIONAL REGULATOR"/>
    <property type="match status" value="1"/>
</dbReference>
<organism evidence="6 7">
    <name type="scientific">Shewanella vesiculosa</name>
    <dbReference type="NCBI Taxonomy" id="518738"/>
    <lineage>
        <taxon>Bacteria</taxon>
        <taxon>Pseudomonadati</taxon>
        <taxon>Pseudomonadota</taxon>
        <taxon>Gammaproteobacteria</taxon>
        <taxon>Alteromonadales</taxon>
        <taxon>Shewanellaceae</taxon>
        <taxon>Shewanella</taxon>
    </lineage>
</organism>
<gene>
    <name evidence="6" type="ORF">ABHN84_05865</name>
</gene>
<dbReference type="InterPro" id="IPR036390">
    <property type="entry name" value="WH_DNA-bd_sf"/>
</dbReference>
<sequence length="313" mass="35427">MRIDIDAFNVLQVLVEEGSFAKASERLHKAQSAVSYQIKKLEQHLGVTLFNRDHYRAELTPEGKVILAEGQRLLQHLANIEHLASRFSQGWEPKLELVIDGALPMEPIMTALKRMSEHNIPTKIQLNMEFLGGVQHRFERDQADLMLVKDYRTGPSYHPKALLTITSVLVASSQHPLSQLKRISLPELQQHVELTIEDSSPGKRDRDEMQFGGDKVFYLSGFIMKKNALLKGLGFGWMPDFLITEELHQGQLIEVDFIGGNRFSFTPQLVSTLERPLGRAGQLFTELILQEFAQYQQQQQQQQQLGLSGAGLG</sequence>
<dbReference type="EMBL" id="JBDPZN010000002">
    <property type="protein sequence ID" value="MEO3681821.1"/>
    <property type="molecule type" value="Genomic_DNA"/>
</dbReference>
<dbReference type="SUPFAM" id="SSF46785">
    <property type="entry name" value="Winged helix' DNA-binding domain"/>
    <property type="match status" value="1"/>
</dbReference>
<dbReference type="PRINTS" id="PR00039">
    <property type="entry name" value="HTHLYSR"/>
</dbReference>
<keyword evidence="3" id="KW-0238">DNA-binding</keyword>
<dbReference type="PANTHER" id="PTHR30126">
    <property type="entry name" value="HTH-TYPE TRANSCRIPTIONAL REGULATOR"/>
    <property type="match status" value="1"/>
</dbReference>
<dbReference type="Gene3D" id="3.40.190.290">
    <property type="match status" value="1"/>
</dbReference>
<dbReference type="InterPro" id="IPR000847">
    <property type="entry name" value="LysR_HTH_N"/>
</dbReference>
<dbReference type="InterPro" id="IPR005119">
    <property type="entry name" value="LysR_subst-bd"/>
</dbReference>
<evidence type="ECO:0000259" key="5">
    <source>
        <dbReference type="PROSITE" id="PS50931"/>
    </source>
</evidence>
<dbReference type="PROSITE" id="PS50931">
    <property type="entry name" value="HTH_LYSR"/>
    <property type="match status" value="1"/>
</dbReference>
<dbReference type="RefSeq" id="WP_347689801.1">
    <property type="nucleotide sequence ID" value="NZ_JBDPZN010000002.1"/>
</dbReference>
<name>A0ABV0FQX6_9GAMM</name>
<evidence type="ECO:0000256" key="2">
    <source>
        <dbReference type="ARBA" id="ARBA00023015"/>
    </source>
</evidence>
<evidence type="ECO:0000256" key="4">
    <source>
        <dbReference type="ARBA" id="ARBA00023163"/>
    </source>
</evidence>
<proteinExistence type="inferred from homology"/>
<evidence type="ECO:0000256" key="1">
    <source>
        <dbReference type="ARBA" id="ARBA00009437"/>
    </source>
</evidence>
<evidence type="ECO:0000313" key="7">
    <source>
        <dbReference type="Proteomes" id="UP001477278"/>
    </source>
</evidence>
<dbReference type="Pfam" id="PF00126">
    <property type="entry name" value="HTH_1"/>
    <property type="match status" value="1"/>
</dbReference>
<reference evidence="6 7" key="1">
    <citation type="submission" date="2024-05" db="EMBL/GenBank/DDBJ databases">
        <title>Genome sequencing of Marine Estuary Bacteria, Shewanella vesiculosa and S. baltica, and Pseudomonas syringae.</title>
        <authorList>
            <person name="Gurung A."/>
            <person name="Maclea K.S."/>
        </authorList>
    </citation>
    <scope>NUCLEOTIDE SEQUENCE [LARGE SCALE GENOMIC DNA]</scope>
    <source>
        <strain evidence="6 7">1A</strain>
    </source>
</reference>
<comment type="similarity">
    <text evidence="1">Belongs to the LysR transcriptional regulatory family.</text>
</comment>
<protein>
    <submittedName>
        <fullName evidence="6">LysR family transcriptional regulator</fullName>
    </submittedName>
</protein>
<feature type="domain" description="HTH lysR-type" evidence="5">
    <location>
        <begin position="3"/>
        <end position="60"/>
    </location>
</feature>
<evidence type="ECO:0000256" key="3">
    <source>
        <dbReference type="ARBA" id="ARBA00023125"/>
    </source>
</evidence>
<dbReference type="Gene3D" id="1.10.10.10">
    <property type="entry name" value="Winged helix-like DNA-binding domain superfamily/Winged helix DNA-binding domain"/>
    <property type="match status" value="1"/>
</dbReference>
<comment type="caution">
    <text evidence="6">The sequence shown here is derived from an EMBL/GenBank/DDBJ whole genome shotgun (WGS) entry which is preliminary data.</text>
</comment>
<keyword evidence="7" id="KW-1185">Reference proteome</keyword>
<accession>A0ABV0FQX6</accession>